<protein>
    <submittedName>
        <fullName evidence="2">DUF4181 domain-containing protein</fullName>
    </submittedName>
</protein>
<keyword evidence="1" id="KW-0472">Membrane</keyword>
<proteinExistence type="predicted"/>
<evidence type="ECO:0000256" key="1">
    <source>
        <dbReference type="SAM" id="Phobius"/>
    </source>
</evidence>
<dbReference type="EMBL" id="JAAAMV010000012">
    <property type="protein sequence ID" value="NBD25403.1"/>
    <property type="molecule type" value="Genomic_DNA"/>
</dbReference>
<comment type="caution">
    <text evidence="2">The sequence shown here is derived from an EMBL/GenBank/DDBJ whole genome shotgun (WGS) entry which is preliminary data.</text>
</comment>
<feature type="transmembrane region" description="Helical" evidence="1">
    <location>
        <begin position="106"/>
        <end position="124"/>
    </location>
</feature>
<keyword evidence="1" id="KW-1133">Transmembrane helix</keyword>
<organism evidence="2 3">
    <name type="scientific">Paenibacillus glycinis</name>
    <dbReference type="NCBI Taxonomy" id="2697035"/>
    <lineage>
        <taxon>Bacteria</taxon>
        <taxon>Bacillati</taxon>
        <taxon>Bacillota</taxon>
        <taxon>Bacilli</taxon>
        <taxon>Bacillales</taxon>
        <taxon>Paenibacillaceae</taxon>
        <taxon>Paenibacillus</taxon>
    </lineage>
</organism>
<reference evidence="2 3" key="1">
    <citation type="submission" date="2020-01" db="EMBL/GenBank/DDBJ databases">
        <title>Paenibacillus soybeanensis sp. nov. isolated from the nodules of soybean (Glycine max(L.) Merr).</title>
        <authorList>
            <person name="Wang H."/>
        </authorList>
    </citation>
    <scope>NUCLEOTIDE SEQUENCE [LARGE SCALE GENOMIC DNA]</scope>
    <source>
        <strain evidence="2 3">T1</strain>
    </source>
</reference>
<accession>A0ABW9XRX1</accession>
<evidence type="ECO:0000313" key="3">
    <source>
        <dbReference type="Proteomes" id="UP000665561"/>
    </source>
</evidence>
<dbReference type="InterPro" id="IPR025441">
    <property type="entry name" value="DUF4181"/>
</dbReference>
<keyword evidence="1" id="KW-0812">Transmembrane</keyword>
<name>A0ABW9XRX1_9BACL</name>
<feature type="transmembrane region" description="Helical" evidence="1">
    <location>
        <begin position="51"/>
        <end position="69"/>
    </location>
</feature>
<gene>
    <name evidence="2" type="ORF">GT019_16090</name>
</gene>
<feature type="transmembrane region" description="Helical" evidence="1">
    <location>
        <begin position="76"/>
        <end position="94"/>
    </location>
</feature>
<evidence type="ECO:0000313" key="2">
    <source>
        <dbReference type="EMBL" id="NBD25403.1"/>
    </source>
</evidence>
<dbReference type="RefSeq" id="WP_161744213.1">
    <property type="nucleotide sequence ID" value="NZ_JAAAMV010000012.1"/>
</dbReference>
<sequence length="125" mass="14249">MTFSVSNIQSLTLPLALLLMLLALTQLAVKKFILPEESNKISDTPGKNINRLVKGLLVIVTLFVFFFVLDTSNINALKWFWLLVFSVAAGQQAFMEWRYLIGSKEYMVSLVQFAVGFIYMVIFIF</sequence>
<dbReference type="Proteomes" id="UP000665561">
    <property type="component" value="Unassembled WGS sequence"/>
</dbReference>
<keyword evidence="3" id="KW-1185">Reference proteome</keyword>
<dbReference type="Pfam" id="PF13789">
    <property type="entry name" value="DUF4181"/>
    <property type="match status" value="1"/>
</dbReference>